<feature type="transmembrane region" description="Helical" evidence="1">
    <location>
        <begin position="41"/>
        <end position="63"/>
    </location>
</feature>
<dbReference type="Proteomes" id="UP000031036">
    <property type="component" value="Unassembled WGS sequence"/>
</dbReference>
<keyword evidence="1" id="KW-0472">Membrane</keyword>
<keyword evidence="1" id="KW-0812">Transmembrane</keyword>
<proteinExistence type="predicted"/>
<dbReference type="AlphaFoldDB" id="A0A0B2UIG6"/>
<gene>
    <name evidence="2" type="ORF">Tcan_17324</name>
</gene>
<accession>A0A0B2UIG6</accession>
<sequence>MDERISVVQSVLVERGLESTKLIDNQVQSSPPLMMLHLETIVLAVLGVFLLLAAVLYATLVAMRMRNLHRLRELKTSNAQRS</sequence>
<protein>
    <submittedName>
        <fullName evidence="2">Uncharacterized protein</fullName>
    </submittedName>
</protein>
<keyword evidence="1" id="KW-1133">Transmembrane helix</keyword>
<name>A0A0B2UIG6_TOXCA</name>
<keyword evidence="3" id="KW-1185">Reference proteome</keyword>
<evidence type="ECO:0000313" key="2">
    <source>
        <dbReference type="EMBL" id="KHN70866.1"/>
    </source>
</evidence>
<dbReference type="EMBL" id="JPKZ01022848">
    <property type="protein sequence ID" value="KHN70866.1"/>
    <property type="molecule type" value="Genomic_DNA"/>
</dbReference>
<comment type="caution">
    <text evidence="2">The sequence shown here is derived from an EMBL/GenBank/DDBJ whole genome shotgun (WGS) entry which is preliminary data.</text>
</comment>
<evidence type="ECO:0000313" key="3">
    <source>
        <dbReference type="Proteomes" id="UP000031036"/>
    </source>
</evidence>
<evidence type="ECO:0000256" key="1">
    <source>
        <dbReference type="SAM" id="Phobius"/>
    </source>
</evidence>
<organism evidence="2 3">
    <name type="scientific">Toxocara canis</name>
    <name type="common">Canine roundworm</name>
    <dbReference type="NCBI Taxonomy" id="6265"/>
    <lineage>
        <taxon>Eukaryota</taxon>
        <taxon>Metazoa</taxon>
        <taxon>Ecdysozoa</taxon>
        <taxon>Nematoda</taxon>
        <taxon>Chromadorea</taxon>
        <taxon>Rhabditida</taxon>
        <taxon>Spirurina</taxon>
        <taxon>Ascaridomorpha</taxon>
        <taxon>Ascaridoidea</taxon>
        <taxon>Toxocaridae</taxon>
        <taxon>Toxocara</taxon>
    </lineage>
</organism>
<reference evidence="2 3" key="1">
    <citation type="submission" date="2014-11" db="EMBL/GenBank/DDBJ databases">
        <title>Genetic blueprint of the zoonotic pathogen Toxocara canis.</title>
        <authorList>
            <person name="Zhu X.-Q."/>
            <person name="Korhonen P.K."/>
            <person name="Cai H."/>
            <person name="Young N.D."/>
            <person name="Nejsum P."/>
            <person name="von Samson-Himmelstjerna G."/>
            <person name="Boag P.R."/>
            <person name="Tan P."/>
            <person name="Li Q."/>
            <person name="Min J."/>
            <person name="Yang Y."/>
            <person name="Wang X."/>
            <person name="Fang X."/>
            <person name="Hall R.S."/>
            <person name="Hofmann A."/>
            <person name="Sternberg P.W."/>
            <person name="Jex A.R."/>
            <person name="Gasser R.B."/>
        </authorList>
    </citation>
    <scope>NUCLEOTIDE SEQUENCE [LARGE SCALE GENOMIC DNA]</scope>
    <source>
        <strain evidence="2">PN_DK_2014</strain>
    </source>
</reference>